<name>S2LBJ1_BILW3</name>
<dbReference type="AlphaFoldDB" id="S2LBJ1"/>
<reference evidence="1 2" key="1">
    <citation type="submission" date="2010-10" db="EMBL/GenBank/DDBJ databases">
        <authorList>
            <consortium name="The Broad Institute Genome Sequencing Platform"/>
            <person name="Ward D."/>
            <person name="Earl A."/>
            <person name="Feldgarden M."/>
            <person name="Young S.K."/>
            <person name="Gargeya S."/>
            <person name="Zeng Q."/>
            <person name="Alvarado L."/>
            <person name="Berlin A."/>
            <person name="Bochicchio J."/>
            <person name="Chapman S.B."/>
            <person name="Chen Z."/>
            <person name="Freedman E."/>
            <person name="Gellesch M."/>
            <person name="Goldberg J."/>
            <person name="Griggs A."/>
            <person name="Gujja S."/>
            <person name="Heilman E."/>
            <person name="Heiman D."/>
            <person name="Howarth C."/>
            <person name="Mehta T."/>
            <person name="Neiman D."/>
            <person name="Pearson M."/>
            <person name="Roberts A."/>
            <person name="Saif S."/>
            <person name="Shea T."/>
            <person name="Shenoy N."/>
            <person name="Sisk P."/>
            <person name="Stolte C."/>
            <person name="Sykes S."/>
            <person name="White J."/>
            <person name="Yandava C."/>
            <person name="Allen-Vercoe E."/>
            <person name="Sibley C."/>
            <person name="Ambrose C.E."/>
            <person name="Strauss J."/>
            <person name="Daigneault M."/>
            <person name="Haas B."/>
            <person name="Nusbaum C."/>
            <person name="Birren B."/>
        </authorList>
    </citation>
    <scope>NUCLEOTIDE SEQUENCE [LARGE SCALE GENOMIC DNA]</scope>
    <source>
        <strain evidence="1 2">3_1_6</strain>
    </source>
</reference>
<dbReference type="HOGENOM" id="CLU_3150013_0_0_7"/>
<comment type="caution">
    <text evidence="1">The sequence shown here is derived from an EMBL/GenBank/DDBJ whole genome shotgun (WGS) entry which is preliminary data.</text>
</comment>
<dbReference type="EMBL" id="ADCP02000001">
    <property type="protein sequence ID" value="EPC05867.1"/>
    <property type="molecule type" value="Genomic_DNA"/>
</dbReference>
<accession>S2LBJ1</accession>
<evidence type="ECO:0000313" key="2">
    <source>
        <dbReference type="Proteomes" id="UP000006034"/>
    </source>
</evidence>
<dbReference type="STRING" id="563192.HMPREF0179_05151"/>
<evidence type="ECO:0000313" key="1">
    <source>
        <dbReference type="EMBL" id="EPC05867.1"/>
    </source>
</evidence>
<dbReference type="Proteomes" id="UP000006034">
    <property type="component" value="Unassembled WGS sequence"/>
</dbReference>
<proteinExistence type="predicted"/>
<organism evidence="1 2">
    <name type="scientific">Bilophila wadsworthia (strain 3_1_6)</name>
    <dbReference type="NCBI Taxonomy" id="563192"/>
    <lineage>
        <taxon>Bacteria</taxon>
        <taxon>Pseudomonadati</taxon>
        <taxon>Thermodesulfobacteriota</taxon>
        <taxon>Desulfovibrionia</taxon>
        <taxon>Desulfovibrionales</taxon>
        <taxon>Desulfovibrionaceae</taxon>
        <taxon>Bilophila</taxon>
    </lineage>
</organism>
<protein>
    <submittedName>
        <fullName evidence="1">Uncharacterized protein</fullName>
    </submittedName>
</protein>
<sequence>MRGRGAFCKRVPSPTPPPLSLPRLSTLSNLCCQFSRIIYQYKHIVIYK</sequence>
<gene>
    <name evidence="1" type="ORF">HMPREF0179_05151</name>
</gene>
<reference evidence="1 2" key="2">
    <citation type="submission" date="2013-04" db="EMBL/GenBank/DDBJ databases">
        <title>The Genome Sequence of Bilophila wadsworthia 3_1_6.</title>
        <authorList>
            <consortium name="The Broad Institute Genomics Platform"/>
            <person name="Earl A."/>
            <person name="Ward D."/>
            <person name="Feldgarden M."/>
            <person name="Gevers D."/>
            <person name="Sibley C."/>
            <person name="Strauss J."/>
            <person name="Allen-Vercoe E."/>
            <person name="Walker B."/>
            <person name="Young S."/>
            <person name="Zeng Q."/>
            <person name="Gargeya S."/>
            <person name="Fitzgerald M."/>
            <person name="Haas B."/>
            <person name="Abouelleil A."/>
            <person name="Allen A.W."/>
            <person name="Alvarado L."/>
            <person name="Arachchi H.M."/>
            <person name="Berlin A.M."/>
            <person name="Chapman S.B."/>
            <person name="Gainer-Dewar J."/>
            <person name="Goldberg J."/>
            <person name="Griggs A."/>
            <person name="Gujja S."/>
            <person name="Hansen M."/>
            <person name="Howarth C."/>
            <person name="Imamovic A."/>
            <person name="Ireland A."/>
            <person name="Larimer J."/>
            <person name="McCowan C."/>
            <person name="Murphy C."/>
            <person name="Pearson M."/>
            <person name="Poon T.W."/>
            <person name="Priest M."/>
            <person name="Roberts A."/>
            <person name="Saif S."/>
            <person name="Shea T."/>
            <person name="Sisk P."/>
            <person name="Sykes S."/>
            <person name="Wortman J."/>
            <person name="Nusbaum C."/>
            <person name="Birren B."/>
        </authorList>
    </citation>
    <scope>NUCLEOTIDE SEQUENCE [LARGE SCALE GENOMIC DNA]</scope>
    <source>
        <strain evidence="1 2">3_1_6</strain>
    </source>
</reference>
<keyword evidence="2" id="KW-1185">Reference proteome</keyword>